<gene>
    <name evidence="3" type="ORF">DXZ20_24320</name>
</gene>
<feature type="chain" id="PRO_5026984355" evidence="2">
    <location>
        <begin position="24"/>
        <end position="161"/>
    </location>
</feature>
<evidence type="ECO:0000313" key="4">
    <source>
        <dbReference type="Proteomes" id="UP000481033"/>
    </source>
</evidence>
<dbReference type="AlphaFoldDB" id="A0A6M0RRH2"/>
<feature type="signal peptide" evidence="2">
    <location>
        <begin position="1"/>
        <end position="23"/>
    </location>
</feature>
<name>A0A6M0RRH2_9CYAN</name>
<keyword evidence="2" id="KW-0732">Signal</keyword>
<reference evidence="3 4" key="1">
    <citation type="journal article" date="2020" name="Microb. Ecol.">
        <title>Ecogenomics of the Marine Benthic Filamentous Cyanobacterium Adonisia.</title>
        <authorList>
            <person name="Walter J.M."/>
            <person name="Coutinho F.H."/>
            <person name="Leomil L."/>
            <person name="Hargreaves P.I."/>
            <person name="Campeao M.E."/>
            <person name="Vieira V.V."/>
            <person name="Silva B.S."/>
            <person name="Fistarol G.O."/>
            <person name="Salomon P.S."/>
            <person name="Sawabe T."/>
            <person name="Mino S."/>
            <person name="Hosokawa M."/>
            <person name="Miyashita H."/>
            <person name="Maruyama F."/>
            <person name="van Verk M.C."/>
            <person name="Dutilh B.E."/>
            <person name="Thompson C.C."/>
            <person name="Thompson F.L."/>
        </authorList>
    </citation>
    <scope>NUCLEOTIDE SEQUENCE [LARGE SCALE GENOMIC DNA]</scope>
    <source>
        <strain evidence="3 4">CCMR0081</strain>
    </source>
</reference>
<evidence type="ECO:0000313" key="3">
    <source>
        <dbReference type="EMBL" id="NEZ58709.1"/>
    </source>
</evidence>
<accession>A0A6M0RRH2</accession>
<comment type="caution">
    <text evidence="3">The sequence shown here is derived from an EMBL/GenBank/DDBJ whole genome shotgun (WGS) entry which is preliminary data.</text>
</comment>
<evidence type="ECO:0000256" key="2">
    <source>
        <dbReference type="SAM" id="SignalP"/>
    </source>
</evidence>
<keyword evidence="4" id="KW-1185">Reference proteome</keyword>
<organism evidence="3 4">
    <name type="scientific">Adonisia turfae CCMR0081</name>
    <dbReference type="NCBI Taxonomy" id="2292702"/>
    <lineage>
        <taxon>Bacteria</taxon>
        <taxon>Bacillati</taxon>
        <taxon>Cyanobacteriota</taxon>
        <taxon>Adonisia</taxon>
        <taxon>Adonisia turfae</taxon>
    </lineage>
</organism>
<protein>
    <submittedName>
        <fullName evidence="3">Uncharacterized protein</fullName>
    </submittedName>
</protein>
<dbReference type="Proteomes" id="UP000481033">
    <property type="component" value="Unassembled WGS sequence"/>
</dbReference>
<sequence>MKFKISFLLSLVAAFVSILPAKANETAPMCSPQDSYSHISTEDLSCDPEDYGFTYNSDGNLTPLEFDYHDGPTISNAPPQDRVSHRRPRTIQEEGEIVTGSVLGSALYWTSKAGGRSHEEAMDMAEFGYHAGSVIEGVAGSAPIRPNNHQPRRNTGSEYYP</sequence>
<proteinExistence type="predicted"/>
<dbReference type="RefSeq" id="WP_163701486.1">
    <property type="nucleotide sequence ID" value="NZ_QXHD01000004.1"/>
</dbReference>
<dbReference type="EMBL" id="QXHD01000004">
    <property type="protein sequence ID" value="NEZ58709.1"/>
    <property type="molecule type" value="Genomic_DNA"/>
</dbReference>
<feature type="compositionally biased region" description="Polar residues" evidence="1">
    <location>
        <begin position="147"/>
        <end position="161"/>
    </location>
</feature>
<evidence type="ECO:0000256" key="1">
    <source>
        <dbReference type="SAM" id="MobiDB-lite"/>
    </source>
</evidence>
<feature type="region of interest" description="Disordered" evidence="1">
    <location>
        <begin position="140"/>
        <end position="161"/>
    </location>
</feature>
<feature type="region of interest" description="Disordered" evidence="1">
    <location>
        <begin position="69"/>
        <end position="88"/>
    </location>
</feature>